<keyword evidence="2" id="KW-1133">Transmembrane helix</keyword>
<proteinExistence type="predicted"/>
<reference evidence="3 4" key="1">
    <citation type="journal article" date="2015" name="Nature">
        <title>rRNA introns, odd ribosomes, and small enigmatic genomes across a large radiation of phyla.</title>
        <authorList>
            <person name="Brown C.T."/>
            <person name="Hug L.A."/>
            <person name="Thomas B.C."/>
            <person name="Sharon I."/>
            <person name="Castelle C.J."/>
            <person name="Singh A."/>
            <person name="Wilkins M.J."/>
            <person name="Williams K.H."/>
            <person name="Banfield J.F."/>
        </authorList>
    </citation>
    <scope>NUCLEOTIDE SEQUENCE [LARGE SCALE GENOMIC DNA]</scope>
</reference>
<comment type="caution">
    <text evidence="3">The sequence shown here is derived from an EMBL/GenBank/DDBJ whole genome shotgun (WGS) entry which is preliminary data.</text>
</comment>
<keyword evidence="2" id="KW-0812">Transmembrane</keyword>
<evidence type="ECO:0000256" key="1">
    <source>
        <dbReference type="SAM" id="MobiDB-lite"/>
    </source>
</evidence>
<accession>A0A0G1P1F8</accession>
<feature type="transmembrane region" description="Helical" evidence="2">
    <location>
        <begin position="12"/>
        <end position="30"/>
    </location>
</feature>
<keyword evidence="2" id="KW-0472">Membrane</keyword>
<name>A0A0G1P1F8_9BACT</name>
<feature type="region of interest" description="Disordered" evidence="1">
    <location>
        <begin position="68"/>
        <end position="104"/>
    </location>
</feature>
<evidence type="ECO:0000313" key="3">
    <source>
        <dbReference type="EMBL" id="KKU26561.1"/>
    </source>
</evidence>
<dbReference type="AlphaFoldDB" id="A0A0G1P1F8"/>
<evidence type="ECO:0000256" key="2">
    <source>
        <dbReference type="SAM" id="Phobius"/>
    </source>
</evidence>
<protein>
    <submittedName>
        <fullName evidence="3">Thrombospondin type 3 repeat superfamily protein</fullName>
    </submittedName>
</protein>
<dbReference type="EMBL" id="LCMA01000008">
    <property type="protein sequence ID" value="KKU26561.1"/>
    <property type="molecule type" value="Genomic_DNA"/>
</dbReference>
<dbReference type="Proteomes" id="UP000034175">
    <property type="component" value="Unassembled WGS sequence"/>
</dbReference>
<sequence length="329" mass="36650">MARTAPSKKISLLALISLIFLGGLVYFLFYTEDTETYVAPTVSASSTSRLLAKDTDGDSLKDWEEQLWKSDSTNPDSDGDGTQDGQEIKSGRNPIIAGPDDNLDVDTVTNKINTETETDLSETDKFSRDLFLKIIAAKKADSPPSEKDLEGFLNASIEQEMKNQPEKNYSEGDFQVDGADTPEKIKTYGERIAEIMNTKPAQPLEDELTIFDRAEKNNDPNELKKLDPLIAQYQWIEDSLLKTVVPKSALLGHIAFTNSIAGMVYSITGLKYVMTDPIRALPGVDAYDENFANFINSLIWFRGYFETAGVTFVKGDRGYNYFDKLAIPE</sequence>
<organism evidence="3 4">
    <name type="scientific">Candidatus Magasanikbacteria bacterium GW2011_GWA2_46_17</name>
    <dbReference type="NCBI Taxonomy" id="1619042"/>
    <lineage>
        <taxon>Bacteria</taxon>
        <taxon>Candidatus Magasanikiibacteriota</taxon>
    </lineage>
</organism>
<gene>
    <name evidence="3" type="ORF">UX39_C0008G0024</name>
</gene>
<evidence type="ECO:0000313" key="4">
    <source>
        <dbReference type="Proteomes" id="UP000034175"/>
    </source>
</evidence>